<proteinExistence type="predicted"/>
<reference evidence="2" key="2">
    <citation type="submission" date="2021-04" db="EMBL/GenBank/DDBJ databases">
        <authorList>
            <person name="Gilroy R."/>
        </authorList>
    </citation>
    <scope>NUCLEOTIDE SEQUENCE</scope>
    <source>
        <strain evidence="2">ChiBcec16-3735</strain>
    </source>
</reference>
<organism evidence="2 3">
    <name type="scientific">Candidatus Faecalibacterium gallistercoris</name>
    <dbReference type="NCBI Taxonomy" id="2838579"/>
    <lineage>
        <taxon>Bacteria</taxon>
        <taxon>Bacillati</taxon>
        <taxon>Bacillota</taxon>
        <taxon>Clostridia</taxon>
        <taxon>Eubacteriales</taxon>
        <taxon>Oscillospiraceae</taxon>
        <taxon>Faecalibacterium</taxon>
    </lineage>
</organism>
<reference evidence="2" key="1">
    <citation type="journal article" date="2021" name="PeerJ">
        <title>Extensive microbial diversity within the chicken gut microbiome revealed by metagenomics and culture.</title>
        <authorList>
            <person name="Gilroy R."/>
            <person name="Ravi A."/>
            <person name="Getino M."/>
            <person name="Pursley I."/>
            <person name="Horton D.L."/>
            <person name="Alikhan N.F."/>
            <person name="Baker D."/>
            <person name="Gharbi K."/>
            <person name="Hall N."/>
            <person name="Watson M."/>
            <person name="Adriaenssens E.M."/>
            <person name="Foster-Nyarko E."/>
            <person name="Jarju S."/>
            <person name="Secka A."/>
            <person name="Antonio M."/>
            <person name="Oren A."/>
            <person name="Chaudhuri R.R."/>
            <person name="La Ragione R."/>
            <person name="Hildebrand F."/>
            <person name="Pallen M.J."/>
        </authorList>
    </citation>
    <scope>NUCLEOTIDE SEQUENCE</scope>
    <source>
        <strain evidence="2">ChiBcec16-3735</strain>
    </source>
</reference>
<protein>
    <submittedName>
        <fullName evidence="2">Uncharacterized protein</fullName>
    </submittedName>
</protein>
<comment type="caution">
    <text evidence="2">The sequence shown here is derived from an EMBL/GenBank/DDBJ whole genome shotgun (WGS) entry which is preliminary data.</text>
</comment>
<sequence length="87" mass="9100">MFDLDQCQGASLLCIKTGRRKSPAAVCAQSSPAAGGGQALKRPFLQKEKEADGMGHFLQAGAASPSRRAARSLRSAGKMTHPSTPFV</sequence>
<feature type="region of interest" description="Disordered" evidence="1">
    <location>
        <begin position="58"/>
        <end position="87"/>
    </location>
</feature>
<dbReference type="AlphaFoldDB" id="A0A9D2FHT7"/>
<evidence type="ECO:0000256" key="1">
    <source>
        <dbReference type="SAM" id="MobiDB-lite"/>
    </source>
</evidence>
<evidence type="ECO:0000313" key="2">
    <source>
        <dbReference type="EMBL" id="HIZ58717.1"/>
    </source>
</evidence>
<accession>A0A9D2FHT7</accession>
<dbReference type="Proteomes" id="UP000824065">
    <property type="component" value="Unassembled WGS sequence"/>
</dbReference>
<name>A0A9D2FHT7_9FIRM</name>
<feature type="compositionally biased region" description="Low complexity" evidence="1">
    <location>
        <begin position="60"/>
        <end position="76"/>
    </location>
</feature>
<dbReference type="EMBL" id="DXBJ01000068">
    <property type="protein sequence ID" value="HIZ58717.1"/>
    <property type="molecule type" value="Genomic_DNA"/>
</dbReference>
<evidence type="ECO:0000313" key="3">
    <source>
        <dbReference type="Proteomes" id="UP000824065"/>
    </source>
</evidence>
<gene>
    <name evidence="2" type="ORF">H9725_09145</name>
</gene>